<organism evidence="2 3">
    <name type="scientific">Seminavis robusta</name>
    <dbReference type="NCBI Taxonomy" id="568900"/>
    <lineage>
        <taxon>Eukaryota</taxon>
        <taxon>Sar</taxon>
        <taxon>Stramenopiles</taxon>
        <taxon>Ochrophyta</taxon>
        <taxon>Bacillariophyta</taxon>
        <taxon>Bacillariophyceae</taxon>
        <taxon>Bacillariophycidae</taxon>
        <taxon>Naviculales</taxon>
        <taxon>Naviculaceae</taxon>
        <taxon>Seminavis</taxon>
    </lineage>
</organism>
<evidence type="ECO:0000256" key="1">
    <source>
        <dbReference type="SAM" id="MobiDB-lite"/>
    </source>
</evidence>
<evidence type="ECO:0000313" key="2">
    <source>
        <dbReference type="EMBL" id="CAB9505145.1"/>
    </source>
</evidence>
<reference evidence="2" key="1">
    <citation type="submission" date="2020-06" db="EMBL/GenBank/DDBJ databases">
        <authorList>
            <consortium name="Plant Systems Biology data submission"/>
        </authorList>
    </citation>
    <scope>NUCLEOTIDE SEQUENCE</scope>
    <source>
        <strain evidence="2">D6</strain>
    </source>
</reference>
<dbReference type="EMBL" id="CAICTM010000219">
    <property type="protein sequence ID" value="CAB9505145.1"/>
    <property type="molecule type" value="Genomic_DNA"/>
</dbReference>
<feature type="region of interest" description="Disordered" evidence="1">
    <location>
        <begin position="118"/>
        <end position="234"/>
    </location>
</feature>
<keyword evidence="3" id="KW-1185">Reference proteome</keyword>
<dbReference type="Proteomes" id="UP001153069">
    <property type="component" value="Unassembled WGS sequence"/>
</dbReference>
<feature type="compositionally biased region" description="Basic residues" evidence="1">
    <location>
        <begin position="139"/>
        <end position="148"/>
    </location>
</feature>
<comment type="caution">
    <text evidence="2">The sequence shown here is derived from an EMBL/GenBank/DDBJ whole genome shotgun (WGS) entry which is preliminary data.</text>
</comment>
<protein>
    <submittedName>
        <fullName evidence="2">Uncharacterized protein</fullName>
    </submittedName>
</protein>
<accession>A0A9N8DR17</accession>
<sequence>MMVVDFSTPTTTAGEPRLSSSTSSAEESMSSMLGDCDMSFVYYVNNNRKQVKKLVDMDVPLPQTTWFRNPIHRSKDQAMERLSDSIELALKELDEVAQQPQAPSFSLTEAIHGNSVRSLQLQQQQEEEDDDEEQVFHSNYRRQRRRDNRRQLSSRQKKPLPPRASSVPTRIFLKQTSSNTSATADRANRRSSCKSTTNETKQPLAHIKRTRRPPSIVVRHNSSGTPKRHSCTAA</sequence>
<feature type="compositionally biased region" description="Polar residues" evidence="1">
    <location>
        <begin position="174"/>
        <end position="183"/>
    </location>
</feature>
<feature type="region of interest" description="Disordered" evidence="1">
    <location>
        <begin position="1"/>
        <end position="26"/>
    </location>
</feature>
<gene>
    <name evidence="2" type="ORF">SEMRO_220_G090690.1</name>
</gene>
<name>A0A9N8DR17_9STRA</name>
<dbReference type="AlphaFoldDB" id="A0A9N8DR17"/>
<evidence type="ECO:0000313" key="3">
    <source>
        <dbReference type="Proteomes" id="UP001153069"/>
    </source>
</evidence>
<proteinExistence type="predicted"/>